<organism evidence="2 3">
    <name type="scientific">Cellulomonas iranensis</name>
    <dbReference type="NCBI Taxonomy" id="76862"/>
    <lineage>
        <taxon>Bacteria</taxon>
        <taxon>Bacillati</taxon>
        <taxon>Actinomycetota</taxon>
        <taxon>Actinomycetes</taxon>
        <taxon>Micrococcales</taxon>
        <taxon>Cellulomonadaceae</taxon>
        <taxon>Cellulomonas</taxon>
    </lineage>
</organism>
<feature type="signal peptide" evidence="1">
    <location>
        <begin position="1"/>
        <end position="32"/>
    </location>
</feature>
<accession>A0ABU0GIY0</accession>
<evidence type="ECO:0000313" key="2">
    <source>
        <dbReference type="EMBL" id="MDQ0425018.1"/>
    </source>
</evidence>
<name>A0ABU0GIY0_9CELL</name>
<reference evidence="2 3" key="1">
    <citation type="submission" date="2023-07" db="EMBL/GenBank/DDBJ databases">
        <title>Sequencing the genomes of 1000 actinobacteria strains.</title>
        <authorList>
            <person name="Klenk H.-P."/>
        </authorList>
    </citation>
    <scope>NUCLEOTIDE SEQUENCE [LARGE SCALE GENOMIC DNA]</scope>
    <source>
        <strain evidence="2 3">DSM 14785</strain>
    </source>
</reference>
<proteinExistence type="predicted"/>
<dbReference type="EMBL" id="JAUSVM010000001">
    <property type="protein sequence ID" value="MDQ0425018.1"/>
    <property type="molecule type" value="Genomic_DNA"/>
</dbReference>
<comment type="caution">
    <text evidence="2">The sequence shown here is derived from an EMBL/GenBank/DDBJ whole genome shotgun (WGS) entry which is preliminary data.</text>
</comment>
<sequence>MTRSRHNLARGLAAFVATCSLFLLGVLPSASASPVGTLTTEQESQIRDGLEAYGVGQDVQDSLISKIIAGETWDSLAGAEPVAVEQRLIRGELVTLSTYADGSITASGVERATPVDPGSIRPFDVSRCTSRQSGQVRIKTGCNVWASTVLITMSFEADYNQTFSASDPVWVTAGSIVAVRYANASTLAGTYSVRNFGRTQINATASSPAKARLTLDVQAVGGGAATTVWLQLNVPTNTYSLGYSSIN</sequence>
<feature type="chain" id="PRO_5046352677" evidence="1">
    <location>
        <begin position="33"/>
        <end position="247"/>
    </location>
</feature>
<keyword evidence="3" id="KW-1185">Reference proteome</keyword>
<evidence type="ECO:0000313" key="3">
    <source>
        <dbReference type="Proteomes" id="UP001240250"/>
    </source>
</evidence>
<dbReference type="RefSeq" id="WP_070318524.1">
    <property type="nucleotide sequence ID" value="NZ_JAUSVM010000001.1"/>
</dbReference>
<gene>
    <name evidence="2" type="ORF">JO380_001399</name>
</gene>
<evidence type="ECO:0000256" key="1">
    <source>
        <dbReference type="SAM" id="SignalP"/>
    </source>
</evidence>
<keyword evidence="1" id="KW-0732">Signal</keyword>
<dbReference type="Proteomes" id="UP001240250">
    <property type="component" value="Unassembled WGS sequence"/>
</dbReference>
<protein>
    <submittedName>
        <fullName evidence="2">Uncharacterized protein</fullName>
    </submittedName>
</protein>